<dbReference type="PANTHER" id="PTHR36222:SF1">
    <property type="entry name" value="SERINE PROTEASE INHIBITOR RV3364C"/>
    <property type="match status" value="1"/>
</dbReference>
<dbReference type="SMART" id="SM00960">
    <property type="entry name" value="Robl_LC7"/>
    <property type="match status" value="2"/>
</dbReference>
<evidence type="ECO:0000313" key="3">
    <source>
        <dbReference type="Proteomes" id="UP000265765"/>
    </source>
</evidence>
<evidence type="ECO:0000313" key="2">
    <source>
        <dbReference type="EMBL" id="AYC40280.1"/>
    </source>
</evidence>
<dbReference type="SUPFAM" id="SSF103196">
    <property type="entry name" value="Roadblock/LC7 domain"/>
    <property type="match status" value="2"/>
</dbReference>
<dbReference type="InterPro" id="IPR004942">
    <property type="entry name" value="Roadblock/LAMTOR2_dom"/>
</dbReference>
<sequence length="281" mass="29015">MTTADLSWMVEDIVANVPAARHAVVLSADGISKGATDGLTSAAVRTISAAMAGMQSLSRATARFAGPVQNWQWNQTLVEFEDGWVFVTEAGKGAYLAAAAAPDVDLGAISFRMQRLVARLGDQLTSAPRVSGARAVTVDAQLAEDETSGGQGFVLPELDKAVAGVRGARHAVLLGTDGLPRGTTSGIGKDMADIISAAMSGLVAYSRATAQFAGGLQDTWRQTLVEFEHGWVFLIAAGEGAYLAASAEHDCDIETFVSRLADAVPALNAASAPQTGTVGHA</sequence>
<organism evidence="2 3">
    <name type="scientific">Streptomyces griseorubiginosus</name>
    <dbReference type="NCBI Taxonomy" id="67304"/>
    <lineage>
        <taxon>Bacteria</taxon>
        <taxon>Bacillati</taxon>
        <taxon>Actinomycetota</taxon>
        <taxon>Actinomycetes</taxon>
        <taxon>Kitasatosporales</taxon>
        <taxon>Streptomycetaceae</taxon>
        <taxon>Streptomyces</taxon>
    </lineage>
</organism>
<dbReference type="Proteomes" id="UP000265765">
    <property type="component" value="Chromosome"/>
</dbReference>
<dbReference type="PANTHER" id="PTHR36222">
    <property type="entry name" value="SERINE PROTEASE INHIBITOR RV3364C"/>
    <property type="match status" value="1"/>
</dbReference>
<accession>A0AAI8PPN0</accession>
<reference evidence="2 3" key="1">
    <citation type="submission" date="2018-09" db="EMBL/GenBank/DDBJ databases">
        <title>Production of Trimethoprim by Streptomyces sp. 3E-1.</title>
        <authorList>
            <person name="Kang H.J."/>
            <person name="Kim S.B."/>
        </authorList>
    </citation>
    <scope>NUCLEOTIDE SEQUENCE [LARGE SCALE GENOMIC DNA]</scope>
    <source>
        <strain evidence="2 3">3E-1</strain>
    </source>
</reference>
<keyword evidence="2" id="KW-0646">Protease inhibitor</keyword>
<keyword evidence="2" id="KW-0722">Serine protease inhibitor</keyword>
<dbReference type="InterPro" id="IPR053141">
    <property type="entry name" value="Mycobact_SerProt_Inhib_Rv3364c"/>
</dbReference>
<dbReference type="EMBL" id="CP032427">
    <property type="protein sequence ID" value="AYC40280.1"/>
    <property type="molecule type" value="Genomic_DNA"/>
</dbReference>
<dbReference type="RefSeq" id="WP_246091137.1">
    <property type="nucleotide sequence ID" value="NZ_CP032427.1"/>
</dbReference>
<name>A0AAI8PPN0_9ACTN</name>
<dbReference type="Pfam" id="PF03259">
    <property type="entry name" value="Robl_LC7"/>
    <property type="match status" value="2"/>
</dbReference>
<feature type="domain" description="Roadblock/LAMTOR2" evidence="1">
    <location>
        <begin position="7"/>
        <end position="100"/>
    </location>
</feature>
<dbReference type="GeneID" id="91283427"/>
<protein>
    <submittedName>
        <fullName evidence="2">Serine protease inhibitor</fullName>
    </submittedName>
</protein>
<dbReference type="GO" id="GO:0004867">
    <property type="term" value="F:serine-type endopeptidase inhibitor activity"/>
    <property type="evidence" value="ECO:0007669"/>
    <property type="project" value="UniProtKB-KW"/>
</dbReference>
<feature type="domain" description="Roadblock/LAMTOR2" evidence="1">
    <location>
        <begin position="155"/>
        <end position="247"/>
    </location>
</feature>
<proteinExistence type="predicted"/>
<dbReference type="AlphaFoldDB" id="A0AAI8PPN0"/>
<gene>
    <name evidence="2" type="ORF">DWG14_04543</name>
</gene>
<dbReference type="Gene3D" id="3.30.450.30">
    <property type="entry name" value="Dynein light chain 2a, cytoplasmic"/>
    <property type="match status" value="2"/>
</dbReference>
<dbReference type="KEGG" id="sge:DWG14_04543"/>
<evidence type="ECO:0000259" key="1">
    <source>
        <dbReference type="SMART" id="SM00960"/>
    </source>
</evidence>